<gene>
    <name evidence="2" type="ORF">KDL01_34885</name>
</gene>
<accession>A0A941EUD3</accession>
<dbReference type="Proteomes" id="UP000675781">
    <property type="component" value="Unassembled WGS sequence"/>
</dbReference>
<dbReference type="Pfam" id="PF13228">
    <property type="entry name" value="DUF4037"/>
    <property type="match status" value="1"/>
</dbReference>
<organism evidence="2 3">
    <name type="scientific">Actinospica durhamensis</name>
    <dbReference type="NCBI Taxonomy" id="1508375"/>
    <lineage>
        <taxon>Bacteria</taxon>
        <taxon>Bacillati</taxon>
        <taxon>Actinomycetota</taxon>
        <taxon>Actinomycetes</taxon>
        <taxon>Catenulisporales</taxon>
        <taxon>Actinospicaceae</taxon>
        <taxon>Actinospica</taxon>
    </lineage>
</organism>
<proteinExistence type="predicted"/>
<comment type="caution">
    <text evidence="2">The sequence shown here is derived from an EMBL/GenBank/DDBJ whole genome shotgun (WGS) entry which is preliminary data.</text>
</comment>
<protein>
    <submittedName>
        <fullName evidence="2">DUF4037 domain-containing protein</fullName>
    </submittedName>
</protein>
<dbReference type="InterPro" id="IPR025117">
    <property type="entry name" value="DUF4037"/>
</dbReference>
<name>A0A941EUD3_9ACTN</name>
<dbReference type="EMBL" id="JAGSOG010000296">
    <property type="protein sequence ID" value="MBR7838505.1"/>
    <property type="molecule type" value="Genomic_DNA"/>
</dbReference>
<keyword evidence="3" id="KW-1185">Reference proteome</keyword>
<evidence type="ECO:0000313" key="3">
    <source>
        <dbReference type="Proteomes" id="UP000675781"/>
    </source>
</evidence>
<evidence type="ECO:0000259" key="1">
    <source>
        <dbReference type="Pfam" id="PF13228"/>
    </source>
</evidence>
<feature type="domain" description="DUF4037" evidence="1">
    <location>
        <begin position="147"/>
        <end position="211"/>
    </location>
</feature>
<sequence length="237" mass="25947">MTTAGAAFTSGLELSRLLYTEAVRPILAQAYPGLPYAAALVGTGSEVLGFDAPRSTDHDWGPRLLLFLTAHDVAAHGAEIRRVLAERLPKDVRGYPTNFQQVDDRVGFIEHSDGPVNHRVLTAEAGAWLTGQLGVDPCAGELSTRDWLSVPQQRLAEVTAGAVFHDDLGTLSTARERLAWYPDQVWRYLVACQWQRISQEEAFVGRLPRIGGVDQWADSTDFLGSNELRHAVTDALA</sequence>
<evidence type="ECO:0000313" key="2">
    <source>
        <dbReference type="EMBL" id="MBR7838505.1"/>
    </source>
</evidence>
<dbReference type="AlphaFoldDB" id="A0A941EUD3"/>
<reference evidence="2" key="1">
    <citation type="submission" date="2021-04" db="EMBL/GenBank/DDBJ databases">
        <title>Genome based classification of Actinospica acidithermotolerans sp. nov., an actinobacterium isolated from an Indonesian hot spring.</title>
        <authorList>
            <person name="Kusuma A.B."/>
            <person name="Putra K.E."/>
            <person name="Nafisah S."/>
            <person name="Loh J."/>
            <person name="Nouioui I."/>
            <person name="Goodfellow M."/>
        </authorList>
    </citation>
    <scope>NUCLEOTIDE SEQUENCE</scope>
    <source>
        <strain evidence="2">CSCA 57</strain>
    </source>
</reference>